<protein>
    <submittedName>
        <fullName evidence="8">Hemolysin family protein</fullName>
    </submittedName>
</protein>
<dbReference type="PANTHER" id="PTHR22777:SF17">
    <property type="entry name" value="UPF0053 PROTEIN SLL0260"/>
    <property type="match status" value="1"/>
</dbReference>
<proteinExistence type="predicted"/>
<keyword evidence="1" id="KW-0677">Repeat</keyword>
<evidence type="ECO:0000313" key="9">
    <source>
        <dbReference type="Proteomes" id="UP001179842"/>
    </source>
</evidence>
<organism evidence="8 9">
    <name type="scientific">Mesomycoplasma lagogenitalium</name>
    <dbReference type="NCBI Taxonomy" id="171286"/>
    <lineage>
        <taxon>Bacteria</taxon>
        <taxon>Bacillati</taxon>
        <taxon>Mycoplasmatota</taxon>
        <taxon>Mycoplasmoidales</taxon>
        <taxon>Metamycoplasmataceae</taxon>
        <taxon>Mesomycoplasma</taxon>
    </lineage>
</organism>
<feature type="domain" description="CNNM transmembrane" evidence="7">
    <location>
        <begin position="1"/>
        <end position="181"/>
    </location>
</feature>
<keyword evidence="4 5" id="KW-0812">Transmembrane</keyword>
<dbReference type="PROSITE" id="PS51371">
    <property type="entry name" value="CBS"/>
    <property type="match status" value="2"/>
</dbReference>
<dbReference type="RefSeq" id="WP_280102106.1">
    <property type="nucleotide sequence ID" value="NZ_CP122979.1"/>
</dbReference>
<keyword evidence="4 5" id="KW-1133">Transmembrane helix</keyword>
<dbReference type="InterPro" id="IPR046342">
    <property type="entry name" value="CBS_dom_sf"/>
</dbReference>
<dbReference type="Pfam" id="PF00571">
    <property type="entry name" value="CBS"/>
    <property type="match status" value="2"/>
</dbReference>
<sequence>MDTTRIILCVLLVILLVVSALFSATETAYSSVTRAKIEEGINPKKTLMKKTLIKRYEMFPSTLSTLLIGNNLVNVCASTILSTILSSVLTDDVLEIVISTAVMTPLIVIFGEILPKMFALKFPLGYLKRTYLFLSFFYILFWPITILISKLVKPNPITNTEGELKHILNTGYEEGVLEKEESILAINALDFDSVKLTKHYVRLKNITYISYEQSLSEILNIFRETRFSRLPVLKNKKFVGIILLKDIFFLEENEFEIDNFIIEVPYISSNSLLKIALKKMKEYRSQFAFVTKNNDDKNVIGIITFEDAIEEIVGEIYDEHDFRDDLEMYELDESKLIVRYSTDIEKINQVLGTDLPEHYKKIGKYLEDKTNKKLTLKFKYKYNNLNFKVVENKKNHEQKIEIIRE</sequence>
<dbReference type="InterPro" id="IPR000644">
    <property type="entry name" value="CBS_dom"/>
</dbReference>
<keyword evidence="2 3" id="KW-0129">CBS domain</keyword>
<dbReference type="Proteomes" id="UP001179842">
    <property type="component" value="Chromosome"/>
</dbReference>
<feature type="transmembrane region" description="Helical" evidence="5">
    <location>
        <begin position="93"/>
        <end position="111"/>
    </location>
</feature>
<reference evidence="8" key="1">
    <citation type="submission" date="2023-04" db="EMBL/GenBank/DDBJ databases">
        <title>Completed genome of Mycoplasma lagogenitalium type strain 12MS.</title>
        <authorList>
            <person name="Spergser J."/>
        </authorList>
    </citation>
    <scope>NUCLEOTIDE SEQUENCE</scope>
    <source>
        <strain evidence="8">12MS</strain>
    </source>
</reference>
<name>A0ABY8LU84_9BACT</name>
<evidence type="ECO:0000259" key="7">
    <source>
        <dbReference type="PROSITE" id="PS51846"/>
    </source>
</evidence>
<evidence type="ECO:0000259" key="6">
    <source>
        <dbReference type="PROSITE" id="PS51371"/>
    </source>
</evidence>
<dbReference type="EMBL" id="CP122979">
    <property type="protein sequence ID" value="WGI36804.1"/>
    <property type="molecule type" value="Genomic_DNA"/>
</dbReference>
<evidence type="ECO:0000256" key="3">
    <source>
        <dbReference type="PROSITE-ProRule" id="PRU00703"/>
    </source>
</evidence>
<dbReference type="SUPFAM" id="SSF54631">
    <property type="entry name" value="CBS-domain pair"/>
    <property type="match status" value="1"/>
</dbReference>
<feature type="domain" description="CBS" evidence="6">
    <location>
        <begin position="260"/>
        <end position="319"/>
    </location>
</feature>
<evidence type="ECO:0000313" key="8">
    <source>
        <dbReference type="EMBL" id="WGI36804.1"/>
    </source>
</evidence>
<dbReference type="Gene3D" id="3.10.580.10">
    <property type="entry name" value="CBS-domain"/>
    <property type="match status" value="1"/>
</dbReference>
<evidence type="ECO:0000256" key="5">
    <source>
        <dbReference type="SAM" id="Phobius"/>
    </source>
</evidence>
<dbReference type="SMART" id="SM00116">
    <property type="entry name" value="CBS"/>
    <property type="match status" value="2"/>
</dbReference>
<keyword evidence="9" id="KW-1185">Reference proteome</keyword>
<dbReference type="Pfam" id="PF01595">
    <property type="entry name" value="CNNM"/>
    <property type="match status" value="1"/>
</dbReference>
<evidence type="ECO:0000256" key="1">
    <source>
        <dbReference type="ARBA" id="ARBA00022737"/>
    </source>
</evidence>
<feature type="transmembrane region" description="Helical" evidence="5">
    <location>
        <begin position="131"/>
        <end position="149"/>
    </location>
</feature>
<evidence type="ECO:0000256" key="4">
    <source>
        <dbReference type="PROSITE-ProRule" id="PRU01193"/>
    </source>
</evidence>
<accession>A0ABY8LU84</accession>
<dbReference type="PANTHER" id="PTHR22777">
    <property type="entry name" value="HEMOLYSIN-RELATED"/>
    <property type="match status" value="1"/>
</dbReference>
<gene>
    <name evidence="8" type="ORF">QEG99_00755</name>
</gene>
<feature type="domain" description="CBS" evidence="6">
    <location>
        <begin position="200"/>
        <end position="257"/>
    </location>
</feature>
<evidence type="ECO:0000256" key="2">
    <source>
        <dbReference type="ARBA" id="ARBA00023122"/>
    </source>
</evidence>
<keyword evidence="4 5" id="KW-0472">Membrane</keyword>
<dbReference type="InterPro" id="IPR002550">
    <property type="entry name" value="CNNM"/>
</dbReference>
<dbReference type="PROSITE" id="PS51846">
    <property type="entry name" value="CNNM"/>
    <property type="match status" value="1"/>
</dbReference>
<feature type="transmembrane region" description="Helical" evidence="5">
    <location>
        <begin position="59"/>
        <end position="81"/>
    </location>
</feature>